<organism evidence="1 2">
    <name type="scientific">Yersinia canariae</name>
    <dbReference type="NCBI Taxonomy" id="2607663"/>
    <lineage>
        <taxon>Bacteria</taxon>
        <taxon>Pseudomonadati</taxon>
        <taxon>Pseudomonadota</taxon>
        <taxon>Gammaproteobacteria</taxon>
        <taxon>Enterobacterales</taxon>
        <taxon>Yersiniaceae</taxon>
        <taxon>Yersinia</taxon>
    </lineage>
</organism>
<reference evidence="2" key="1">
    <citation type="submission" date="2019-09" db="EMBL/GenBank/DDBJ databases">
        <title>Yersinia canariae sp. nov., isolated from a human yersiniosis case.</title>
        <authorList>
            <person name="Nguyen S.V."/>
            <person name="Greig D."/>
            <person name="Hurley D."/>
            <person name="Cao Y."/>
            <person name="McCabe E."/>
            <person name="Mitchell M."/>
            <person name="Jenkins C."/>
            <person name="Fanning S."/>
        </authorList>
    </citation>
    <scope>NUCLEOTIDE SEQUENCE [LARGE SCALE GENOMIC DNA]</scope>
    <source>
        <strain evidence="2">NCTC 14382</strain>
    </source>
</reference>
<dbReference type="AlphaFoldDB" id="A0A857F2N6"/>
<evidence type="ECO:0000313" key="1">
    <source>
        <dbReference type="EMBL" id="QHB33966.1"/>
    </source>
</evidence>
<dbReference type="RefSeq" id="WP_145555050.1">
    <property type="nucleotide sequence ID" value="NZ_CABHYN010000016.1"/>
</dbReference>
<accession>A0A857F2N6</accession>
<protein>
    <submittedName>
        <fullName evidence="1">Tight adherance operon protein</fullName>
    </submittedName>
</protein>
<dbReference type="EMBL" id="CP043727">
    <property type="protein sequence ID" value="QHB33966.1"/>
    <property type="molecule type" value="Genomic_DNA"/>
</dbReference>
<sequence length="279" mass="31528">MNRKFILFLSFLIVAVGITGILVNIDNDSNEKASYDLLELNNEKEINIALAQSTRNLPSGTILRGNDYAIKKLLVKESSELVKSNISSSTNINNYLLKENVLANSYLTKDMLVSPASDNFNHLILKKGDVIYKFNLKKQDEYLLDSLNVGGRVSFQLITLEADNRKGMENGTTINKKGINNRQKQNYSLYKIIQNMEIVRIKKYSESELLEVNGKNKKTEEALTGYIEVIINMRDLDLIYLAEASGDIILTPTIGGEDNKSKHLHDTLPELRTIRELRG</sequence>
<keyword evidence="2" id="KW-1185">Reference proteome</keyword>
<gene>
    <name evidence="1" type="ORF">F0T03_18590</name>
</gene>
<proteinExistence type="predicted"/>
<dbReference type="Proteomes" id="UP000464402">
    <property type="component" value="Chromosome"/>
</dbReference>
<dbReference type="KEGG" id="yca:F0T03_18590"/>
<name>A0A857F2N6_9GAMM</name>
<evidence type="ECO:0000313" key="2">
    <source>
        <dbReference type="Proteomes" id="UP000464402"/>
    </source>
</evidence>